<evidence type="ECO:0000313" key="1">
    <source>
        <dbReference type="EMBL" id="ESA16521.1"/>
    </source>
</evidence>
<sequence>MALSLTWIAFCKTNGSGNQPVFLVLQGMAERLWKLTCILVYKNVQTRKSTENLNLQGE</sequence>
<gene>
    <name evidence="1" type="ORF">GLOINDRAFT_22742</name>
</gene>
<proteinExistence type="predicted"/>
<organism evidence="1">
    <name type="scientific">Rhizophagus irregularis (strain DAOM 181602 / DAOM 197198 / MUCL 43194)</name>
    <name type="common">Arbuscular mycorrhizal fungus</name>
    <name type="synonym">Glomus intraradices</name>
    <dbReference type="NCBI Taxonomy" id="747089"/>
    <lineage>
        <taxon>Eukaryota</taxon>
        <taxon>Fungi</taxon>
        <taxon>Fungi incertae sedis</taxon>
        <taxon>Mucoromycota</taxon>
        <taxon>Glomeromycotina</taxon>
        <taxon>Glomeromycetes</taxon>
        <taxon>Glomerales</taxon>
        <taxon>Glomeraceae</taxon>
        <taxon>Rhizophagus</taxon>
    </lineage>
</organism>
<dbReference type="VEuPathDB" id="FungiDB:RhiirFUN_026293"/>
<dbReference type="HOGENOM" id="CLU_2980220_0_0_1"/>
<name>U9ULQ6_RHIID</name>
<reference evidence="1" key="1">
    <citation type="submission" date="2013-07" db="EMBL/GenBank/DDBJ databases">
        <title>The genome of an arbuscular mycorrhizal fungus provides insights into the evolution of the oldest plant symbiosis.</title>
        <authorList>
            <consortium name="DOE Joint Genome Institute"/>
            <person name="Tisserant E."/>
            <person name="Malbreil M."/>
            <person name="Kuo A."/>
            <person name="Kohler A."/>
            <person name="Symeonidi A."/>
            <person name="Balestrini R."/>
            <person name="Charron P."/>
            <person name="Duensing N."/>
            <person name="Frei-dit-Frey N."/>
            <person name="Gianinazzi-Pearson V."/>
            <person name="Gilbert B."/>
            <person name="Handa Y."/>
            <person name="Hijri M."/>
            <person name="Kaul R."/>
            <person name="Kawaguchi M."/>
            <person name="Krajinski F."/>
            <person name="Lammers P."/>
            <person name="Lapierre D."/>
            <person name="Masclaux F.G."/>
            <person name="Murat C."/>
            <person name="Morin E."/>
            <person name="Ndikumana S."/>
            <person name="Pagni M."/>
            <person name="Petitpierre D."/>
            <person name="Requena N."/>
            <person name="Rosikiewicz P."/>
            <person name="Riley R."/>
            <person name="Saito K."/>
            <person name="San Clemente H."/>
            <person name="Shapiro H."/>
            <person name="van Tuinen D."/>
            <person name="Becard G."/>
            <person name="Bonfante P."/>
            <person name="Paszkowski U."/>
            <person name="Shachar-Hill Y."/>
            <person name="Young J.P."/>
            <person name="Sanders I.R."/>
            <person name="Henrissat B."/>
            <person name="Rensing S.A."/>
            <person name="Grigoriev I.V."/>
            <person name="Corradi N."/>
            <person name="Roux C."/>
            <person name="Martin F."/>
        </authorList>
    </citation>
    <scope>NUCLEOTIDE SEQUENCE</scope>
    <source>
        <strain evidence="1">DAOM 197198</strain>
    </source>
</reference>
<dbReference type="EMBL" id="KI280996">
    <property type="protein sequence ID" value="ESA16521.1"/>
    <property type="molecule type" value="Genomic_DNA"/>
</dbReference>
<dbReference type="AlphaFoldDB" id="U9ULQ6"/>
<protein>
    <submittedName>
        <fullName evidence="1">Uncharacterized protein</fullName>
    </submittedName>
</protein>
<accession>U9ULQ6</accession>